<dbReference type="Proteomes" id="UP000192247">
    <property type="component" value="Unassembled WGS sequence"/>
</dbReference>
<dbReference type="PROSITE" id="PS51192">
    <property type="entry name" value="HELICASE_ATP_BIND_1"/>
    <property type="match status" value="1"/>
</dbReference>
<dbReference type="SUPFAM" id="SSF52540">
    <property type="entry name" value="P-loop containing nucleoside triphosphate hydrolases"/>
    <property type="match status" value="1"/>
</dbReference>
<protein>
    <recommendedName>
        <fullName evidence="1">RNA helicase</fullName>
        <ecNumber evidence="1">3.6.4.13</ecNumber>
    </recommendedName>
</protein>
<dbReference type="PROSITE" id="PS00039">
    <property type="entry name" value="DEAD_ATP_HELICASE"/>
    <property type="match status" value="1"/>
</dbReference>
<dbReference type="CDD" id="cd17966">
    <property type="entry name" value="DEADc_DDX5_DDX17"/>
    <property type="match status" value="1"/>
</dbReference>
<feature type="short sequence motif" description="Q motif" evidence="7">
    <location>
        <begin position="98"/>
        <end position="126"/>
    </location>
</feature>
<dbReference type="AlphaFoldDB" id="A0A1V9X9W9"/>
<keyword evidence="4 8" id="KW-0347">Helicase</keyword>
<evidence type="ECO:0000313" key="13">
    <source>
        <dbReference type="EMBL" id="OQR70158.1"/>
    </source>
</evidence>
<dbReference type="SMART" id="SM00490">
    <property type="entry name" value="HELICc"/>
    <property type="match status" value="1"/>
</dbReference>
<evidence type="ECO:0000256" key="9">
    <source>
        <dbReference type="SAM" id="MobiDB-lite"/>
    </source>
</evidence>
<sequence length="540" mass="60189">MTYGSSARPHGFGYGAGSRPAYGGGIRGGNGNHKWGNENKSLSPVNWNREKLEEFSRDFYREHPTTASRDEQEVRMWRDKHQLTVMRTGGQKIPNPIITFAEAQLPSYVAHAVKTQKYENPTVIQAQGWPIALQGRDMVAIAQTGSGKTLGFMLPAIVHVNNQPRLQRGDGPIVLVLAPTRELAQQIQQVAAEFGRDSRLRSTCVFGGAQRGPQAGDLRRGVEICVATPGRLIDFLQSGTTNLRRCTYLVLDEADRMLDMGFEPQIRQIVSQIRPDRQTLMWSATWPKEVQGLASDLLTNFVQINIGSLELSANHRIHQIVDVIDEHDKTRKLMDFFSDVQKNGGSRKTLIFTSTKRAADDLASYMWKERINCQAIHGDKNQAQRDKILYQFRSGRLEVLVATDVAARGLDVDDIAYVVNYDYPNNSEDYIHRIGRTARSNKFGTAYTLFTKKDSKQARDLVEVLKEAKQEVNPKLAEMARWGGGGGRNNYSRYGYGGGNRFGGGNHRYGSAGALKGGFGMKHGGGGGGYQAFNNRKRFE</sequence>
<feature type="region of interest" description="Disordered" evidence="9">
    <location>
        <begin position="1"/>
        <end position="21"/>
    </location>
</feature>
<dbReference type="Gene3D" id="3.40.50.300">
    <property type="entry name" value="P-loop containing nucleotide triphosphate hydrolases"/>
    <property type="match status" value="2"/>
</dbReference>
<dbReference type="EC" id="3.6.4.13" evidence="1"/>
<evidence type="ECO:0000256" key="1">
    <source>
        <dbReference type="ARBA" id="ARBA00012552"/>
    </source>
</evidence>
<gene>
    <name evidence="13" type="ORF">BIW11_11814</name>
</gene>
<evidence type="ECO:0000256" key="8">
    <source>
        <dbReference type="RuleBase" id="RU000492"/>
    </source>
</evidence>
<dbReference type="PROSITE" id="PS51194">
    <property type="entry name" value="HELICASE_CTER"/>
    <property type="match status" value="1"/>
</dbReference>
<keyword evidence="2 8" id="KW-0547">Nucleotide-binding</keyword>
<dbReference type="InParanoid" id="A0A1V9X9W9"/>
<organism evidence="13 14">
    <name type="scientific">Tropilaelaps mercedesae</name>
    <dbReference type="NCBI Taxonomy" id="418985"/>
    <lineage>
        <taxon>Eukaryota</taxon>
        <taxon>Metazoa</taxon>
        <taxon>Ecdysozoa</taxon>
        <taxon>Arthropoda</taxon>
        <taxon>Chelicerata</taxon>
        <taxon>Arachnida</taxon>
        <taxon>Acari</taxon>
        <taxon>Parasitiformes</taxon>
        <taxon>Mesostigmata</taxon>
        <taxon>Gamasina</taxon>
        <taxon>Dermanyssoidea</taxon>
        <taxon>Laelapidae</taxon>
        <taxon>Tropilaelaps</taxon>
    </lineage>
</organism>
<dbReference type="InterPro" id="IPR001650">
    <property type="entry name" value="Helicase_C-like"/>
</dbReference>
<accession>A0A1V9X9W9</accession>
<dbReference type="PANTHER" id="PTHR47958">
    <property type="entry name" value="ATP-DEPENDENT RNA HELICASE DBP3"/>
    <property type="match status" value="1"/>
</dbReference>
<comment type="similarity">
    <text evidence="8">Belongs to the DEAD box helicase family.</text>
</comment>
<dbReference type="GO" id="GO:0016787">
    <property type="term" value="F:hydrolase activity"/>
    <property type="evidence" value="ECO:0007669"/>
    <property type="project" value="UniProtKB-KW"/>
</dbReference>
<feature type="domain" description="Helicase ATP-binding" evidence="10">
    <location>
        <begin position="129"/>
        <end position="304"/>
    </location>
</feature>
<evidence type="ECO:0000256" key="3">
    <source>
        <dbReference type="ARBA" id="ARBA00022801"/>
    </source>
</evidence>
<keyword evidence="5 8" id="KW-0067">ATP-binding</keyword>
<dbReference type="InterPro" id="IPR014001">
    <property type="entry name" value="Helicase_ATP-bd"/>
</dbReference>
<evidence type="ECO:0000256" key="4">
    <source>
        <dbReference type="ARBA" id="ARBA00022806"/>
    </source>
</evidence>
<feature type="domain" description="DEAD-box RNA helicase Q" evidence="12">
    <location>
        <begin position="98"/>
        <end position="126"/>
    </location>
</feature>
<evidence type="ECO:0000256" key="2">
    <source>
        <dbReference type="ARBA" id="ARBA00022741"/>
    </source>
</evidence>
<feature type="domain" description="Helicase C-terminal" evidence="11">
    <location>
        <begin position="332"/>
        <end position="480"/>
    </location>
</feature>
<dbReference type="EMBL" id="MNPL01018446">
    <property type="protein sequence ID" value="OQR70158.1"/>
    <property type="molecule type" value="Genomic_DNA"/>
</dbReference>
<dbReference type="OrthoDB" id="196131at2759"/>
<evidence type="ECO:0000313" key="14">
    <source>
        <dbReference type="Proteomes" id="UP000192247"/>
    </source>
</evidence>
<evidence type="ECO:0000259" key="12">
    <source>
        <dbReference type="PROSITE" id="PS51195"/>
    </source>
</evidence>
<dbReference type="InterPro" id="IPR014014">
    <property type="entry name" value="RNA_helicase_DEAD_Q_motif"/>
</dbReference>
<dbReference type="SMART" id="SM00487">
    <property type="entry name" value="DEXDc"/>
    <property type="match status" value="1"/>
</dbReference>
<evidence type="ECO:0000259" key="11">
    <source>
        <dbReference type="PROSITE" id="PS51194"/>
    </source>
</evidence>
<name>A0A1V9X9W9_9ACAR</name>
<dbReference type="Pfam" id="PF00271">
    <property type="entry name" value="Helicase_C"/>
    <property type="match status" value="1"/>
</dbReference>
<proteinExistence type="inferred from homology"/>
<dbReference type="Pfam" id="PF00270">
    <property type="entry name" value="DEAD"/>
    <property type="match status" value="1"/>
</dbReference>
<dbReference type="CDD" id="cd18787">
    <property type="entry name" value="SF2_C_DEAD"/>
    <property type="match status" value="1"/>
</dbReference>
<dbReference type="InterPro" id="IPR000629">
    <property type="entry name" value="RNA-helicase_DEAD-box_CS"/>
</dbReference>
<dbReference type="GO" id="GO:0005524">
    <property type="term" value="F:ATP binding"/>
    <property type="evidence" value="ECO:0007669"/>
    <property type="project" value="UniProtKB-KW"/>
</dbReference>
<dbReference type="PROSITE" id="PS51195">
    <property type="entry name" value="Q_MOTIF"/>
    <property type="match status" value="1"/>
</dbReference>
<comment type="caution">
    <text evidence="13">The sequence shown here is derived from an EMBL/GenBank/DDBJ whole genome shotgun (WGS) entry which is preliminary data.</text>
</comment>
<evidence type="ECO:0000256" key="6">
    <source>
        <dbReference type="ARBA" id="ARBA00047984"/>
    </source>
</evidence>
<dbReference type="GO" id="GO:0003724">
    <property type="term" value="F:RNA helicase activity"/>
    <property type="evidence" value="ECO:0007669"/>
    <property type="project" value="UniProtKB-EC"/>
</dbReference>
<reference evidence="13 14" key="1">
    <citation type="journal article" date="2017" name="Gigascience">
        <title>Draft genome of the honey bee ectoparasitic mite, Tropilaelaps mercedesae, is shaped by the parasitic life history.</title>
        <authorList>
            <person name="Dong X."/>
            <person name="Armstrong S.D."/>
            <person name="Xia D."/>
            <person name="Makepeace B.L."/>
            <person name="Darby A.C."/>
            <person name="Kadowaki T."/>
        </authorList>
    </citation>
    <scope>NUCLEOTIDE SEQUENCE [LARGE SCALE GENOMIC DNA]</scope>
    <source>
        <strain evidence="13">Wuxi-XJTLU</strain>
    </source>
</reference>
<dbReference type="FunFam" id="3.40.50.300:FF:000079">
    <property type="entry name" value="probable ATP-dependent RNA helicase DDX17"/>
    <property type="match status" value="1"/>
</dbReference>
<comment type="catalytic activity">
    <reaction evidence="6">
        <text>ATP + H2O = ADP + phosphate + H(+)</text>
        <dbReference type="Rhea" id="RHEA:13065"/>
        <dbReference type="ChEBI" id="CHEBI:15377"/>
        <dbReference type="ChEBI" id="CHEBI:15378"/>
        <dbReference type="ChEBI" id="CHEBI:30616"/>
        <dbReference type="ChEBI" id="CHEBI:43474"/>
        <dbReference type="ChEBI" id="CHEBI:456216"/>
        <dbReference type="EC" id="3.6.4.13"/>
    </reaction>
</comment>
<keyword evidence="3 8" id="KW-0378">Hydrolase</keyword>
<keyword evidence="14" id="KW-1185">Reference proteome</keyword>
<evidence type="ECO:0000256" key="5">
    <source>
        <dbReference type="ARBA" id="ARBA00022840"/>
    </source>
</evidence>
<dbReference type="InterPro" id="IPR011545">
    <property type="entry name" value="DEAD/DEAH_box_helicase_dom"/>
</dbReference>
<evidence type="ECO:0000256" key="7">
    <source>
        <dbReference type="PROSITE-ProRule" id="PRU00552"/>
    </source>
</evidence>
<feature type="compositionally biased region" description="Gly residues" evidence="9">
    <location>
        <begin position="12"/>
        <end position="21"/>
    </location>
</feature>
<dbReference type="GO" id="GO:0003676">
    <property type="term" value="F:nucleic acid binding"/>
    <property type="evidence" value="ECO:0007669"/>
    <property type="project" value="InterPro"/>
</dbReference>
<dbReference type="FunFam" id="3.40.50.300:FF:000008">
    <property type="entry name" value="ATP-dependent RNA helicase RhlB"/>
    <property type="match status" value="1"/>
</dbReference>
<dbReference type="InterPro" id="IPR027417">
    <property type="entry name" value="P-loop_NTPase"/>
</dbReference>
<dbReference type="STRING" id="418985.A0A1V9X9W9"/>
<evidence type="ECO:0000259" key="10">
    <source>
        <dbReference type="PROSITE" id="PS51192"/>
    </source>
</evidence>